<proteinExistence type="predicted"/>
<dbReference type="Gene3D" id="3.30.565.10">
    <property type="entry name" value="Histidine kinase-like ATPase, C-terminal domain"/>
    <property type="match status" value="1"/>
</dbReference>
<sequence>MQIAIRRTVENKWLQEIVVLLFTFVLFTMNDWMLISSWNSLWKASTYFAILYTHAQLNRNFLLPVLFEKGKPLAYTLMSIGLVLLFSAILYEAATGWLYKNCDLYKEIRQQTFAYHVATVIATSICIMGPLFLLKYYREQRKVERENNLTREMQLNALRSQLNPHFLFNTFNTLYGVSLQYPDRVSDLLMQASQLMRYQLESGSKKCVSLKDEIGFIESYINLEKERVGHRCDVQFTQAVDNPAQYKIPVMLLIAFVENAFKHSTCSVEHCAVSVSLKMENDWFVMDVRNSVPRKKAEVVSTGIGLKNSKERLAIIYPDRHQLDIREGSGDFQVHLRLKIEKYGPEKDLHHRG</sequence>
<accession>A0ABS9KYS5</accession>
<organism evidence="3 4">
    <name type="scientific">Terrimonas ginsenosidimutans</name>
    <dbReference type="NCBI Taxonomy" id="2908004"/>
    <lineage>
        <taxon>Bacteria</taxon>
        <taxon>Pseudomonadati</taxon>
        <taxon>Bacteroidota</taxon>
        <taxon>Chitinophagia</taxon>
        <taxon>Chitinophagales</taxon>
        <taxon>Chitinophagaceae</taxon>
        <taxon>Terrimonas</taxon>
    </lineage>
</organism>
<keyword evidence="1" id="KW-0812">Transmembrane</keyword>
<evidence type="ECO:0000313" key="4">
    <source>
        <dbReference type="Proteomes" id="UP001165367"/>
    </source>
</evidence>
<dbReference type="InterPro" id="IPR050640">
    <property type="entry name" value="Bact_2-comp_sensor_kinase"/>
</dbReference>
<reference evidence="3" key="1">
    <citation type="submission" date="2022-01" db="EMBL/GenBank/DDBJ databases">
        <authorList>
            <person name="Jo J.-H."/>
            <person name="Im W.-T."/>
        </authorList>
    </citation>
    <scope>NUCLEOTIDE SEQUENCE</scope>
    <source>
        <strain evidence="3">NA20</strain>
    </source>
</reference>
<evidence type="ECO:0000256" key="1">
    <source>
        <dbReference type="SAM" id="Phobius"/>
    </source>
</evidence>
<comment type="caution">
    <text evidence="3">The sequence shown here is derived from an EMBL/GenBank/DDBJ whole genome shotgun (WGS) entry which is preliminary data.</text>
</comment>
<feature type="transmembrane region" description="Helical" evidence="1">
    <location>
        <begin position="73"/>
        <end position="93"/>
    </location>
</feature>
<dbReference type="PANTHER" id="PTHR34220">
    <property type="entry name" value="SENSOR HISTIDINE KINASE YPDA"/>
    <property type="match status" value="1"/>
</dbReference>
<dbReference type="InterPro" id="IPR036890">
    <property type="entry name" value="HATPase_C_sf"/>
</dbReference>
<dbReference type="GO" id="GO:0016301">
    <property type="term" value="F:kinase activity"/>
    <property type="evidence" value="ECO:0007669"/>
    <property type="project" value="UniProtKB-KW"/>
</dbReference>
<dbReference type="Proteomes" id="UP001165367">
    <property type="component" value="Unassembled WGS sequence"/>
</dbReference>
<dbReference type="RefSeq" id="WP_237876223.1">
    <property type="nucleotide sequence ID" value="NZ_JAKLTR010000021.1"/>
</dbReference>
<evidence type="ECO:0000313" key="3">
    <source>
        <dbReference type="EMBL" id="MCG2617463.1"/>
    </source>
</evidence>
<dbReference type="PANTHER" id="PTHR34220:SF7">
    <property type="entry name" value="SENSOR HISTIDINE KINASE YPDA"/>
    <property type="match status" value="1"/>
</dbReference>
<feature type="transmembrane region" description="Helical" evidence="1">
    <location>
        <begin position="12"/>
        <end position="29"/>
    </location>
</feature>
<feature type="domain" description="Signal transduction histidine kinase internal region" evidence="2">
    <location>
        <begin position="153"/>
        <end position="231"/>
    </location>
</feature>
<dbReference type="Pfam" id="PF06580">
    <property type="entry name" value="His_kinase"/>
    <property type="match status" value="1"/>
</dbReference>
<feature type="transmembrane region" description="Helical" evidence="1">
    <location>
        <begin position="113"/>
        <end position="134"/>
    </location>
</feature>
<keyword evidence="1" id="KW-0472">Membrane</keyword>
<keyword evidence="3" id="KW-0418">Kinase</keyword>
<keyword evidence="4" id="KW-1185">Reference proteome</keyword>
<evidence type="ECO:0000259" key="2">
    <source>
        <dbReference type="Pfam" id="PF06580"/>
    </source>
</evidence>
<dbReference type="InterPro" id="IPR010559">
    <property type="entry name" value="Sig_transdc_His_kin_internal"/>
</dbReference>
<keyword evidence="3" id="KW-0808">Transferase</keyword>
<gene>
    <name evidence="3" type="ORF">LZZ85_24405</name>
</gene>
<name>A0ABS9KYS5_9BACT</name>
<keyword evidence="1" id="KW-1133">Transmembrane helix</keyword>
<protein>
    <submittedName>
        <fullName evidence="3">Histidine kinase</fullName>
    </submittedName>
</protein>
<dbReference type="EMBL" id="JAKLTR010000021">
    <property type="protein sequence ID" value="MCG2617463.1"/>
    <property type="molecule type" value="Genomic_DNA"/>
</dbReference>